<dbReference type="EMBL" id="CP003940">
    <property type="protein sequence ID" value="AFZ46110.1"/>
    <property type="molecule type" value="Genomic_DNA"/>
</dbReference>
<sequence>MVISFLIFCLRLFGLFWILGGIVTIRESFSIRFLNRAIAQITLDKENHAESIFVFICGLETLISGIGLLLAQQWVIFMLLILVFTQICFFTVRFYQSSRVKLAEEKENLTIQSTTKNAFIVSMAVTIIAFLLLF</sequence>
<proteinExistence type="predicted"/>
<dbReference type="HOGENOM" id="CLU_1814873_0_0_3"/>
<feature type="transmembrane region" description="Helical" evidence="1">
    <location>
        <begin position="6"/>
        <end position="25"/>
    </location>
</feature>
<keyword evidence="1" id="KW-1133">Transmembrane helix</keyword>
<evidence type="ECO:0000313" key="2">
    <source>
        <dbReference type="EMBL" id="AFZ46110.1"/>
    </source>
</evidence>
<dbReference type="eggNOG" id="ENOG5032VUV">
    <property type="taxonomic scope" value="Bacteria"/>
</dbReference>
<protein>
    <recommendedName>
        <fullName evidence="4">DoxX family protein</fullName>
    </recommendedName>
</protein>
<evidence type="ECO:0000313" key="3">
    <source>
        <dbReference type="Proteomes" id="UP000010483"/>
    </source>
</evidence>
<keyword evidence="1" id="KW-0472">Membrane</keyword>
<feature type="transmembrane region" description="Helical" evidence="1">
    <location>
        <begin position="76"/>
        <end position="95"/>
    </location>
</feature>
<keyword evidence="1" id="KW-0812">Transmembrane</keyword>
<dbReference type="BioCyc" id="CSTA292563:G1353-126-MONOMER"/>
<dbReference type="KEGG" id="csn:Cyast_0127"/>
<organism evidence="2 3">
    <name type="scientific">Cyanobacterium stanieri (strain ATCC 29140 / PCC 7202)</name>
    <dbReference type="NCBI Taxonomy" id="292563"/>
    <lineage>
        <taxon>Bacteria</taxon>
        <taxon>Bacillati</taxon>
        <taxon>Cyanobacteriota</taxon>
        <taxon>Cyanophyceae</taxon>
        <taxon>Oscillatoriophycideae</taxon>
        <taxon>Chroococcales</taxon>
        <taxon>Geminocystaceae</taxon>
        <taxon>Cyanobacterium</taxon>
    </lineage>
</organism>
<reference evidence="3" key="1">
    <citation type="journal article" date="2013" name="Proc. Natl. Acad. Sci. U.S.A.">
        <title>Improving the coverage of the cyanobacterial phylum using diversity-driven genome sequencing.</title>
        <authorList>
            <person name="Shih P.M."/>
            <person name="Wu D."/>
            <person name="Latifi A."/>
            <person name="Axen S.D."/>
            <person name="Fewer D.P."/>
            <person name="Talla E."/>
            <person name="Calteau A."/>
            <person name="Cai F."/>
            <person name="Tandeau de Marsac N."/>
            <person name="Rippka R."/>
            <person name="Herdman M."/>
            <person name="Sivonen K."/>
            <person name="Coursin T."/>
            <person name="Laurent T."/>
            <person name="Goodwin L."/>
            <person name="Nolan M."/>
            <person name="Davenport K.W."/>
            <person name="Han C.S."/>
            <person name="Rubin E.M."/>
            <person name="Eisen J.A."/>
            <person name="Woyke T."/>
            <person name="Gugger M."/>
            <person name="Kerfeld C.A."/>
        </authorList>
    </citation>
    <scope>NUCLEOTIDE SEQUENCE [LARGE SCALE GENOMIC DNA]</scope>
    <source>
        <strain evidence="3">ATCC 29140 / PCC 7202</strain>
    </source>
</reference>
<dbReference type="AlphaFoldDB" id="K9YI82"/>
<feature type="transmembrane region" description="Helical" evidence="1">
    <location>
        <begin position="116"/>
        <end position="133"/>
    </location>
</feature>
<name>K9YI82_CYASC</name>
<evidence type="ECO:0000256" key="1">
    <source>
        <dbReference type="SAM" id="Phobius"/>
    </source>
</evidence>
<gene>
    <name evidence="2" type="ordered locus">Cyast_0127</name>
</gene>
<accession>K9YI82</accession>
<feature type="transmembrane region" description="Helical" evidence="1">
    <location>
        <begin position="52"/>
        <end position="70"/>
    </location>
</feature>
<keyword evidence="3" id="KW-1185">Reference proteome</keyword>
<dbReference type="Proteomes" id="UP000010483">
    <property type="component" value="Chromosome"/>
</dbReference>
<evidence type="ECO:0008006" key="4">
    <source>
        <dbReference type="Google" id="ProtNLM"/>
    </source>
</evidence>